<comment type="similarity">
    <text evidence="1">Belongs to the V-ATPase F subunit family.</text>
</comment>
<dbReference type="Gene3D" id="3.40.50.10580">
    <property type="entry name" value="ATPase, V1 complex, subunit F"/>
    <property type="match status" value="1"/>
</dbReference>
<dbReference type="STRING" id="1499966.U14_05315"/>
<organism evidence="4">
    <name type="scientific">Candidatus Moduliflexus flocculans</name>
    <dbReference type="NCBI Taxonomy" id="1499966"/>
    <lineage>
        <taxon>Bacteria</taxon>
        <taxon>Candidatus Moduliflexota</taxon>
        <taxon>Candidatus Moduliflexia</taxon>
        <taxon>Candidatus Moduliflexales</taxon>
        <taxon>Candidatus Moduliflexaceae</taxon>
    </lineage>
</organism>
<accession>A0A081BRK7</accession>
<keyword evidence="5" id="KW-1185">Reference proteome</keyword>
<dbReference type="Proteomes" id="UP000030700">
    <property type="component" value="Unassembled WGS sequence"/>
</dbReference>
<dbReference type="EMBL" id="DF820460">
    <property type="protein sequence ID" value="GAK54038.1"/>
    <property type="molecule type" value="Genomic_DNA"/>
</dbReference>
<sequence length="108" mass="12284">MANIAFIGKEHILYTLRYFGTQFFYAATAQDAEARLHSLIDDPTGDWGIIYIEECLAEPFLDRIIALNQRFLPVISLFPSTSEKKGLSGMILNNLVRKVTGVELRFEE</sequence>
<keyword evidence="2" id="KW-0813">Transport</keyword>
<proteinExistence type="inferred from homology"/>
<keyword evidence="3" id="KW-0406">Ion transport</keyword>
<reference evidence="4" key="1">
    <citation type="journal article" date="2015" name="PeerJ">
        <title>First genomic representation of candidate bacterial phylum KSB3 points to enhanced environmental sensing as a trigger of wastewater bulking.</title>
        <authorList>
            <person name="Sekiguchi Y."/>
            <person name="Ohashi A."/>
            <person name="Parks D.H."/>
            <person name="Yamauchi T."/>
            <person name="Tyson G.W."/>
            <person name="Hugenholtz P."/>
        </authorList>
    </citation>
    <scope>NUCLEOTIDE SEQUENCE [LARGE SCALE GENOMIC DNA]</scope>
</reference>
<gene>
    <name evidence="4" type="ORF">U14_05315</name>
</gene>
<evidence type="ECO:0000256" key="3">
    <source>
        <dbReference type="ARBA" id="ARBA00023065"/>
    </source>
</evidence>
<dbReference type="HOGENOM" id="CLU_2191803_0_0_0"/>
<dbReference type="Pfam" id="PF01990">
    <property type="entry name" value="ATP-synt_F"/>
    <property type="match status" value="1"/>
</dbReference>
<protein>
    <submittedName>
        <fullName evidence="4">V-type H+-transporting ATPase subunit F</fullName>
    </submittedName>
</protein>
<dbReference type="InterPro" id="IPR008218">
    <property type="entry name" value="ATPase_V1-cplx_f_g_su"/>
</dbReference>
<evidence type="ECO:0000256" key="1">
    <source>
        <dbReference type="ARBA" id="ARBA00010148"/>
    </source>
</evidence>
<dbReference type="GO" id="GO:0046961">
    <property type="term" value="F:proton-transporting ATPase activity, rotational mechanism"/>
    <property type="evidence" value="ECO:0007669"/>
    <property type="project" value="InterPro"/>
</dbReference>
<evidence type="ECO:0000313" key="5">
    <source>
        <dbReference type="Proteomes" id="UP000030700"/>
    </source>
</evidence>
<dbReference type="InterPro" id="IPR036906">
    <property type="entry name" value="ATPase_V1_fsu_sf"/>
</dbReference>
<evidence type="ECO:0000256" key="2">
    <source>
        <dbReference type="ARBA" id="ARBA00022448"/>
    </source>
</evidence>
<name>A0A081BRK7_9BACT</name>
<evidence type="ECO:0000313" key="4">
    <source>
        <dbReference type="EMBL" id="GAK54038.1"/>
    </source>
</evidence>
<dbReference type="SUPFAM" id="SSF159468">
    <property type="entry name" value="AtpF-like"/>
    <property type="match status" value="1"/>
</dbReference>
<dbReference type="AlphaFoldDB" id="A0A081BRK7"/>